<dbReference type="InterPro" id="IPR024991">
    <property type="entry name" value="RING-H2_APC11"/>
</dbReference>
<proteinExistence type="predicted"/>
<dbReference type="AlphaFoldDB" id="A0A1A6AEA3"/>
<dbReference type="VEuPathDB" id="FungiDB:I303_00223"/>
<keyword evidence="5" id="KW-0498">Mitosis</keyword>
<keyword evidence="6" id="KW-0833">Ubl conjugation pathway</keyword>
<sequence>MKVTIKSYNSVAYWKWDISSDEPHKIHKHLDLEDIEQGYVNLDTDDPNYADDDDDDEEVCGICQNAFEGCCPECKIPGDDCPLIWGECSHVFHMHCLLKWIDTESSKQQCPMDRRPWVTADRKPDKLPTTTTGEPVAQVAPGPLPTEEEGGVVMLADLSGEADLGEDEEVSGVGESEGEMEGESMEVDGH</sequence>
<reference evidence="12" key="1">
    <citation type="submission" date="2013-07" db="EMBL/GenBank/DDBJ databases">
        <title>The Genome Sequence of Cryptococcus dejecticola CBS10117.</title>
        <authorList>
            <consortium name="The Broad Institute Genome Sequencing Platform"/>
            <person name="Cuomo C."/>
            <person name="Litvintseva A."/>
            <person name="Chen Y."/>
            <person name="Heitman J."/>
            <person name="Sun S."/>
            <person name="Springer D."/>
            <person name="Dromer F."/>
            <person name="Young S.K."/>
            <person name="Zeng Q."/>
            <person name="Gargeya S."/>
            <person name="Fitzgerald M."/>
            <person name="Abouelleil A."/>
            <person name="Alvarado L."/>
            <person name="Berlin A.M."/>
            <person name="Chapman S.B."/>
            <person name="Dewar J."/>
            <person name="Goldberg J."/>
            <person name="Griggs A."/>
            <person name="Gujja S."/>
            <person name="Hansen M."/>
            <person name="Howarth C."/>
            <person name="Imamovic A."/>
            <person name="Larimer J."/>
            <person name="McCowan C."/>
            <person name="Murphy C."/>
            <person name="Pearson M."/>
            <person name="Priest M."/>
            <person name="Roberts A."/>
            <person name="Saif S."/>
            <person name="Shea T."/>
            <person name="Sykes S."/>
            <person name="Wortman J."/>
            <person name="Nusbaum C."/>
            <person name="Birren B."/>
        </authorList>
    </citation>
    <scope>NUCLEOTIDE SEQUENCE [LARGE SCALE GENOMIC DNA]</scope>
    <source>
        <strain evidence="12">CBS 10117</strain>
    </source>
</reference>
<protein>
    <recommendedName>
        <fullName evidence="1">Anaphase-promoting complex subunit 11</fullName>
    </recommendedName>
</protein>
<dbReference type="PANTHER" id="PTHR11210">
    <property type="entry name" value="RING BOX"/>
    <property type="match status" value="1"/>
</dbReference>
<accession>A0A1A6AEA3</accession>
<evidence type="ECO:0000256" key="8">
    <source>
        <dbReference type="ARBA" id="ARBA00023306"/>
    </source>
</evidence>
<dbReference type="STRING" id="1296121.A0A1A6AEA3"/>
<dbReference type="GO" id="GO:0008270">
    <property type="term" value="F:zinc ion binding"/>
    <property type="evidence" value="ECO:0007669"/>
    <property type="project" value="UniProtKB-KW"/>
</dbReference>
<evidence type="ECO:0000256" key="4">
    <source>
        <dbReference type="ARBA" id="ARBA00022771"/>
    </source>
</evidence>
<dbReference type="Gene3D" id="3.30.40.10">
    <property type="entry name" value="Zinc/RING finger domain, C3HC4 (zinc finger)"/>
    <property type="match status" value="1"/>
</dbReference>
<dbReference type="RefSeq" id="XP_018266248.1">
    <property type="nucleotide sequence ID" value="XM_018403594.1"/>
</dbReference>
<keyword evidence="2" id="KW-0132">Cell division</keyword>
<reference evidence="13" key="2">
    <citation type="submission" date="2013-07" db="EMBL/GenBank/DDBJ databases">
        <authorList>
            <consortium name="The Broad Institute Genome Sequencing Platform"/>
            <person name="Cuomo C."/>
            <person name="Litvintseva A."/>
            <person name="Chen Y."/>
            <person name="Heitman J."/>
            <person name="Sun S."/>
            <person name="Springer D."/>
            <person name="Dromer F."/>
            <person name="Young S.K."/>
            <person name="Zeng Q."/>
            <person name="Gargeya S."/>
            <person name="Fitzgerald M."/>
            <person name="Abouelleil A."/>
            <person name="Alvarado L."/>
            <person name="Berlin A.M."/>
            <person name="Chapman S.B."/>
            <person name="Dewar J."/>
            <person name="Goldberg J."/>
            <person name="Griggs A."/>
            <person name="Gujja S."/>
            <person name="Hansen M."/>
            <person name="Howarth C."/>
            <person name="Imamovic A."/>
            <person name="Larimer J."/>
            <person name="McCowan C."/>
            <person name="Murphy C."/>
            <person name="Pearson M."/>
            <person name="Priest M."/>
            <person name="Roberts A."/>
            <person name="Saif S."/>
            <person name="Shea T."/>
            <person name="Sykes S."/>
            <person name="Wortman J."/>
            <person name="Nusbaum C."/>
            <person name="Birren B."/>
        </authorList>
    </citation>
    <scope>NUCLEOTIDE SEQUENCE</scope>
    <source>
        <strain evidence="13">CBS 10117</strain>
    </source>
</reference>
<keyword evidence="7" id="KW-0862">Zinc</keyword>
<dbReference type="GO" id="GO:0097602">
    <property type="term" value="F:cullin family protein binding"/>
    <property type="evidence" value="ECO:0007669"/>
    <property type="project" value="InterPro"/>
</dbReference>
<evidence type="ECO:0000256" key="9">
    <source>
        <dbReference type="PROSITE-ProRule" id="PRU00175"/>
    </source>
</evidence>
<evidence type="ECO:0000256" key="7">
    <source>
        <dbReference type="ARBA" id="ARBA00022833"/>
    </source>
</evidence>
<dbReference type="Proteomes" id="UP000078595">
    <property type="component" value="Chromosome 1"/>
</dbReference>
<dbReference type="GO" id="GO:0005680">
    <property type="term" value="C:anaphase-promoting complex"/>
    <property type="evidence" value="ECO:0007669"/>
    <property type="project" value="InterPro"/>
</dbReference>
<evidence type="ECO:0000313" key="12">
    <source>
        <dbReference type="EMBL" id="OBR88406.1"/>
    </source>
</evidence>
<evidence type="ECO:0000313" key="14">
    <source>
        <dbReference type="Proteomes" id="UP000078595"/>
    </source>
</evidence>
<dbReference type="InterPro" id="IPR051031">
    <property type="entry name" value="RING-box_E3_Ubiquitin_Ligase"/>
</dbReference>
<dbReference type="EMBL" id="KI894027">
    <property type="protein sequence ID" value="OBR88406.1"/>
    <property type="molecule type" value="Genomic_DNA"/>
</dbReference>
<reference evidence="13" key="3">
    <citation type="submission" date="2024-02" db="EMBL/GenBank/DDBJ databases">
        <title>Comparative genomics of Cryptococcus and Kwoniella reveals pathogenesis evolution and contrasting modes of karyotype evolution via chromosome fusion or intercentromeric recombination.</title>
        <authorList>
            <person name="Coelho M.A."/>
            <person name="David-Palma M."/>
            <person name="Shea T."/>
            <person name="Bowers K."/>
            <person name="McGinley-Smith S."/>
            <person name="Mohammad A.W."/>
            <person name="Gnirke A."/>
            <person name="Yurkov A.M."/>
            <person name="Nowrousian M."/>
            <person name="Sun S."/>
            <person name="Cuomo C.A."/>
            <person name="Heitman J."/>
        </authorList>
    </citation>
    <scope>NUCLEOTIDE SEQUENCE</scope>
    <source>
        <strain evidence="13">CBS 10117</strain>
    </source>
</reference>
<dbReference type="InterPro" id="IPR013083">
    <property type="entry name" value="Znf_RING/FYVE/PHD"/>
</dbReference>
<dbReference type="InterPro" id="IPR001841">
    <property type="entry name" value="Znf_RING"/>
</dbReference>
<evidence type="ECO:0000256" key="1">
    <source>
        <dbReference type="ARBA" id="ARBA00013928"/>
    </source>
</evidence>
<name>A0A1A6AEA3_9TREE</name>
<gene>
    <name evidence="12" type="ORF">I303_00223</name>
    <name evidence="13" type="ORF">I303_100221</name>
</gene>
<evidence type="ECO:0000256" key="2">
    <source>
        <dbReference type="ARBA" id="ARBA00022618"/>
    </source>
</evidence>
<dbReference type="GO" id="GO:0061630">
    <property type="term" value="F:ubiquitin protein ligase activity"/>
    <property type="evidence" value="ECO:0007669"/>
    <property type="project" value="InterPro"/>
</dbReference>
<keyword evidence="3" id="KW-0479">Metal-binding</keyword>
<organism evidence="12">
    <name type="scientific">Kwoniella dejecticola CBS 10117</name>
    <dbReference type="NCBI Taxonomy" id="1296121"/>
    <lineage>
        <taxon>Eukaryota</taxon>
        <taxon>Fungi</taxon>
        <taxon>Dikarya</taxon>
        <taxon>Basidiomycota</taxon>
        <taxon>Agaricomycotina</taxon>
        <taxon>Tremellomycetes</taxon>
        <taxon>Tremellales</taxon>
        <taxon>Cryptococcaceae</taxon>
        <taxon>Kwoniella</taxon>
    </lineage>
</organism>
<dbReference type="GeneID" id="28963922"/>
<feature type="compositionally biased region" description="Basic and acidic residues" evidence="10">
    <location>
        <begin position="112"/>
        <end position="126"/>
    </location>
</feature>
<evidence type="ECO:0000256" key="3">
    <source>
        <dbReference type="ARBA" id="ARBA00022723"/>
    </source>
</evidence>
<dbReference type="CDD" id="cd16456">
    <property type="entry name" value="RING-H2_APC11"/>
    <property type="match status" value="1"/>
</dbReference>
<evidence type="ECO:0000256" key="6">
    <source>
        <dbReference type="ARBA" id="ARBA00022786"/>
    </source>
</evidence>
<dbReference type="EMBL" id="CP144530">
    <property type="protein sequence ID" value="WWC57687.1"/>
    <property type="molecule type" value="Genomic_DNA"/>
</dbReference>
<dbReference type="OrthoDB" id="1681166at2759"/>
<dbReference type="GO" id="GO:0031145">
    <property type="term" value="P:anaphase-promoting complex-dependent catabolic process"/>
    <property type="evidence" value="ECO:0007669"/>
    <property type="project" value="InterPro"/>
</dbReference>
<evidence type="ECO:0000313" key="13">
    <source>
        <dbReference type="EMBL" id="WWC57687.1"/>
    </source>
</evidence>
<dbReference type="PROSITE" id="PS50089">
    <property type="entry name" value="ZF_RING_2"/>
    <property type="match status" value="1"/>
</dbReference>
<dbReference type="KEGG" id="kdj:28963922"/>
<evidence type="ECO:0000259" key="11">
    <source>
        <dbReference type="PROSITE" id="PS50089"/>
    </source>
</evidence>
<keyword evidence="14" id="KW-1185">Reference proteome</keyword>
<dbReference type="SUPFAM" id="SSF57850">
    <property type="entry name" value="RING/U-box"/>
    <property type="match status" value="1"/>
</dbReference>
<keyword evidence="4 9" id="KW-0863">Zinc-finger</keyword>
<feature type="compositionally biased region" description="Acidic residues" evidence="10">
    <location>
        <begin position="163"/>
        <end position="190"/>
    </location>
</feature>
<feature type="domain" description="RING-type" evidence="11">
    <location>
        <begin position="71"/>
        <end position="114"/>
    </location>
</feature>
<dbReference type="Pfam" id="PF12861">
    <property type="entry name" value="zf-ANAPC11"/>
    <property type="match status" value="1"/>
</dbReference>
<feature type="region of interest" description="Disordered" evidence="10">
    <location>
        <begin position="112"/>
        <end position="190"/>
    </location>
</feature>
<evidence type="ECO:0000256" key="10">
    <source>
        <dbReference type="SAM" id="MobiDB-lite"/>
    </source>
</evidence>
<evidence type="ECO:0000256" key="5">
    <source>
        <dbReference type="ARBA" id="ARBA00022776"/>
    </source>
</evidence>
<dbReference type="GO" id="GO:0051301">
    <property type="term" value="P:cell division"/>
    <property type="evidence" value="ECO:0007669"/>
    <property type="project" value="UniProtKB-KW"/>
</dbReference>
<keyword evidence="8" id="KW-0131">Cell cycle</keyword>